<accession>A0A849SH41</accession>
<keyword evidence="2" id="KW-0677">Repeat</keyword>
<feature type="signal peptide" evidence="3">
    <location>
        <begin position="1"/>
        <end position="34"/>
    </location>
</feature>
<dbReference type="Pfam" id="PF24681">
    <property type="entry name" value="Kelch_KLHDC2_KLHL20_DRC7"/>
    <property type="match status" value="1"/>
</dbReference>
<gene>
    <name evidence="4" type="ORF">HOP12_01750</name>
</gene>
<reference evidence="4 5" key="1">
    <citation type="submission" date="2020-04" db="EMBL/GenBank/DDBJ databases">
        <title>Metagenomic profiling of ammonia- and methane-oxidizing microorganisms in a Dutch drinking water treatment plant.</title>
        <authorList>
            <person name="Poghosyan L."/>
            <person name="Leucker S."/>
        </authorList>
    </citation>
    <scope>NUCLEOTIDE SEQUENCE [LARGE SCALE GENOMIC DNA]</scope>
    <source>
        <strain evidence="4">S-RSF-IL-03</strain>
    </source>
</reference>
<dbReference type="PANTHER" id="PTHR46093">
    <property type="entry name" value="ACYL-COA-BINDING DOMAIN-CONTAINING PROTEIN 5"/>
    <property type="match status" value="1"/>
</dbReference>
<feature type="chain" id="PRO_5033068033" evidence="3">
    <location>
        <begin position="35"/>
        <end position="569"/>
    </location>
</feature>
<evidence type="ECO:0000313" key="4">
    <source>
        <dbReference type="EMBL" id="NOT32873.1"/>
    </source>
</evidence>
<name>A0A849SH41_UNCEI</name>
<sequence>MDRSSISSRPSRWPRLATRLVFATLLSGTSSTPAASDAVNGAWSVLGVATGDPVPRREYASIYDKENNRYLIFGGQGWTYPGPSQLFNEVWQLTLGDSPTWSQLVISGPSPGERHSPQWGYDEARERLLIFGGYGHHTPSGPDPQGQYLNDVWQLDLSGTTPTWTELIPTGTPPVGRLAGAAVYDPLGQRFVGFGGTSGLPCDTWELDLSGAPAWVPINTIETRPSAGYGMASIYDPVRNRMVIFGGSTSDGYFGTHNELWALNLTGDPQWERLYPAAPPPSGRRTLSAIYDPLRDRMVLYGGWDGGPNIEAFLGETWALSLAGFGEWAQLAPTGSTPVQRDAMAAIYDPGSDRMVVFGGWSGELMLGDTQFLEWGGSAVGASLTARAGATSSAAQLEWDVVSATGPHAAVYRRQIGTPWSSIAPVIADAGGNVQYVDPTVTPGARYAYRLVVSSQQGPVFGGEVWVDIPNQVTGLGPAAPISLALRHLGANPVRDRLVVSFALPTSEPARIEVLDLAGRRVVSREVGALGAGVHQLELGSAVNFGRGIYFIRLAQSGRTRSTRVVIGD</sequence>
<evidence type="ECO:0000256" key="2">
    <source>
        <dbReference type="ARBA" id="ARBA00022737"/>
    </source>
</evidence>
<dbReference type="AlphaFoldDB" id="A0A849SH41"/>
<dbReference type="EMBL" id="JABFRW010000019">
    <property type="protein sequence ID" value="NOT32873.1"/>
    <property type="molecule type" value="Genomic_DNA"/>
</dbReference>
<comment type="caution">
    <text evidence="4">The sequence shown here is derived from an EMBL/GenBank/DDBJ whole genome shotgun (WGS) entry which is preliminary data.</text>
</comment>
<evidence type="ECO:0000256" key="3">
    <source>
        <dbReference type="SAM" id="SignalP"/>
    </source>
</evidence>
<dbReference type="SUPFAM" id="SSF117281">
    <property type="entry name" value="Kelch motif"/>
    <property type="match status" value="1"/>
</dbReference>
<organism evidence="4 5">
    <name type="scientific">Eiseniibacteriota bacterium</name>
    <dbReference type="NCBI Taxonomy" id="2212470"/>
    <lineage>
        <taxon>Bacteria</taxon>
        <taxon>Candidatus Eiseniibacteriota</taxon>
    </lineage>
</organism>
<dbReference type="NCBIfam" id="TIGR04183">
    <property type="entry name" value="Por_Secre_tail"/>
    <property type="match status" value="1"/>
</dbReference>
<evidence type="ECO:0000256" key="1">
    <source>
        <dbReference type="ARBA" id="ARBA00022441"/>
    </source>
</evidence>
<evidence type="ECO:0000313" key="5">
    <source>
        <dbReference type="Proteomes" id="UP000580839"/>
    </source>
</evidence>
<protein>
    <submittedName>
        <fullName evidence="4">T9SS type A sorting domain-containing protein</fullName>
    </submittedName>
</protein>
<dbReference type="InterPro" id="IPR026444">
    <property type="entry name" value="Secre_tail"/>
</dbReference>
<keyword evidence="3" id="KW-0732">Signal</keyword>
<dbReference type="Proteomes" id="UP000580839">
    <property type="component" value="Unassembled WGS sequence"/>
</dbReference>
<keyword evidence="1" id="KW-0880">Kelch repeat</keyword>
<dbReference type="InterPro" id="IPR015915">
    <property type="entry name" value="Kelch-typ_b-propeller"/>
</dbReference>
<dbReference type="Gene3D" id="2.120.10.80">
    <property type="entry name" value="Kelch-type beta propeller"/>
    <property type="match status" value="2"/>
</dbReference>
<dbReference type="PANTHER" id="PTHR46093:SF18">
    <property type="entry name" value="FIBRONECTIN TYPE-III DOMAIN-CONTAINING PROTEIN"/>
    <property type="match status" value="1"/>
</dbReference>
<proteinExistence type="predicted"/>